<dbReference type="InterPro" id="IPR014044">
    <property type="entry name" value="CAP_dom"/>
</dbReference>
<accession>A0A1T5LR61</accession>
<reference evidence="2 3" key="1">
    <citation type="submission" date="2017-02" db="EMBL/GenBank/DDBJ databases">
        <authorList>
            <person name="Peterson S.W."/>
        </authorList>
    </citation>
    <scope>NUCLEOTIDE SEQUENCE [LARGE SCALE GENOMIC DNA]</scope>
    <source>
        <strain evidence="2 3">DSM 25262</strain>
    </source>
</reference>
<protein>
    <submittedName>
        <fullName evidence="2">Cysteine-rich secretory protein family protein</fullName>
    </submittedName>
</protein>
<dbReference type="SUPFAM" id="SSF55797">
    <property type="entry name" value="PR-1-like"/>
    <property type="match status" value="1"/>
</dbReference>
<feature type="domain" description="SCP" evidence="1">
    <location>
        <begin position="38"/>
        <end position="153"/>
    </location>
</feature>
<dbReference type="EMBL" id="FUZU01000002">
    <property type="protein sequence ID" value="SKC78517.1"/>
    <property type="molecule type" value="Genomic_DNA"/>
</dbReference>
<gene>
    <name evidence="2" type="ORF">SAMN05660236_3755</name>
</gene>
<dbReference type="RefSeq" id="WP_079688268.1">
    <property type="nucleotide sequence ID" value="NZ_FUZU01000002.1"/>
</dbReference>
<name>A0A1T5LR61_9BACT</name>
<dbReference type="STRING" id="688867.SAMN05660236_3755"/>
<dbReference type="AlphaFoldDB" id="A0A1T5LR61"/>
<sequence>MKSFVLAAFFLVSMSAFDNRSHIVKDACLSSEEMKLYELIMEYRKSKGLPSIPLSAKLSQVAMVHAHDLADNYDFDPDNKCNPHSWSKKGTWTACCYTSDHKKAQCMWDKPKEIAGYTGFGYEIAYYSSNGATAKEGLDGWKVSPGHNPLIVNSGIWSKVKWKAIGVALYKEYGLVWFGEVEDNATLSICE</sequence>
<proteinExistence type="predicted"/>
<dbReference type="Proteomes" id="UP000190961">
    <property type="component" value="Unassembled WGS sequence"/>
</dbReference>
<dbReference type="InterPro" id="IPR035940">
    <property type="entry name" value="CAP_sf"/>
</dbReference>
<dbReference type="OrthoDB" id="2064683at2"/>
<dbReference type="Pfam" id="PF00188">
    <property type="entry name" value="CAP"/>
    <property type="match status" value="1"/>
</dbReference>
<evidence type="ECO:0000313" key="3">
    <source>
        <dbReference type="Proteomes" id="UP000190961"/>
    </source>
</evidence>
<evidence type="ECO:0000313" key="2">
    <source>
        <dbReference type="EMBL" id="SKC78517.1"/>
    </source>
</evidence>
<evidence type="ECO:0000259" key="1">
    <source>
        <dbReference type="Pfam" id="PF00188"/>
    </source>
</evidence>
<keyword evidence="3" id="KW-1185">Reference proteome</keyword>
<dbReference type="Gene3D" id="3.40.33.10">
    <property type="entry name" value="CAP"/>
    <property type="match status" value="1"/>
</dbReference>
<organism evidence="2 3">
    <name type="scientific">Ohtaekwangia koreensis</name>
    <dbReference type="NCBI Taxonomy" id="688867"/>
    <lineage>
        <taxon>Bacteria</taxon>
        <taxon>Pseudomonadati</taxon>
        <taxon>Bacteroidota</taxon>
        <taxon>Cytophagia</taxon>
        <taxon>Cytophagales</taxon>
        <taxon>Fulvivirgaceae</taxon>
        <taxon>Ohtaekwangia</taxon>
    </lineage>
</organism>
<dbReference type="CDD" id="cd05379">
    <property type="entry name" value="CAP_bacterial"/>
    <property type="match status" value="1"/>
</dbReference>